<dbReference type="EMBL" id="FMXR01000019">
    <property type="protein sequence ID" value="SDB31741.1"/>
    <property type="molecule type" value="Genomic_DNA"/>
</dbReference>
<name>A0A1G6CFX8_EUBOX</name>
<dbReference type="Pfam" id="PF13365">
    <property type="entry name" value="Trypsin_2"/>
    <property type="match status" value="1"/>
</dbReference>
<evidence type="ECO:0000256" key="2">
    <source>
        <dbReference type="ARBA" id="ARBA00022670"/>
    </source>
</evidence>
<dbReference type="PANTHER" id="PTHR22939:SF129">
    <property type="entry name" value="SERINE PROTEASE HTRA2, MITOCHONDRIAL"/>
    <property type="match status" value="1"/>
</dbReference>
<dbReference type="GO" id="GO:0004252">
    <property type="term" value="F:serine-type endopeptidase activity"/>
    <property type="evidence" value="ECO:0007669"/>
    <property type="project" value="InterPro"/>
</dbReference>
<evidence type="ECO:0000259" key="5">
    <source>
        <dbReference type="PROSITE" id="PS50106"/>
    </source>
</evidence>
<dbReference type="CDD" id="cd06779">
    <property type="entry name" value="cpPDZ_Deg_HtrA-like"/>
    <property type="match status" value="1"/>
</dbReference>
<dbReference type="PRINTS" id="PR00834">
    <property type="entry name" value="PROTEASES2C"/>
</dbReference>
<reference evidence="6 7" key="1">
    <citation type="submission" date="2016-10" db="EMBL/GenBank/DDBJ databases">
        <authorList>
            <person name="de Groot N.N."/>
        </authorList>
    </citation>
    <scope>NUCLEOTIDE SEQUENCE [LARGE SCALE GENOMIC DNA]</scope>
    <source>
        <strain evidence="6 7">DSM 3217</strain>
    </source>
</reference>
<dbReference type="Pfam" id="PF13180">
    <property type="entry name" value="PDZ_2"/>
    <property type="match status" value="1"/>
</dbReference>
<sequence length="426" mass="45613">MSLNQDEYELISEEIKDKPVSKKKRTRQFVMVVVFGIVLGAVAAVVFFFVQTGLSNVLAIDDETVMTEQQTDSLIDNSLVLEEIQSMIQSEVESGLDEADVSNLSAQQKKLYQIGTKMDSAIVTVTGIVAGEDWFETESSQQGQSGGIILKKGDKKISILTRYSTIKNADSITVSFVDDATAKAKLKSYDTVTGLAVISVALSELSEETLDAISVAALASEDNLDRGSIVIAIGSPLGSIRSVEVGCVSDVTRKVSSVDHNYLVITTDISGSENAQGAFINTEGEIEGIIMQDFSLSGADDMITAVSVSELSSVLDALLEGEQFAYLGIKSSTVTETMATEHNLPDGVYVSEIVMDSPAMEAGMQSGDVITAIDDKSISTQEEFEKVLSGYQADDAIVIKVKRLSTTGSYQDITCKAILAGETFQE</sequence>
<dbReference type="Gene3D" id="2.30.42.10">
    <property type="match status" value="1"/>
</dbReference>
<evidence type="ECO:0000256" key="4">
    <source>
        <dbReference type="SAM" id="Phobius"/>
    </source>
</evidence>
<evidence type="ECO:0000256" key="3">
    <source>
        <dbReference type="ARBA" id="ARBA00022801"/>
    </source>
</evidence>
<dbReference type="Proteomes" id="UP000199228">
    <property type="component" value="Unassembled WGS sequence"/>
</dbReference>
<dbReference type="InterPro" id="IPR009003">
    <property type="entry name" value="Peptidase_S1_PA"/>
</dbReference>
<dbReference type="STRING" id="1732.SAMN02910417_02351"/>
<comment type="similarity">
    <text evidence="1">Belongs to the peptidase S1C family.</text>
</comment>
<dbReference type="AlphaFoldDB" id="A0A1G6CFX8"/>
<keyword evidence="7" id="KW-1185">Reference proteome</keyword>
<dbReference type="InterPro" id="IPR001478">
    <property type="entry name" value="PDZ"/>
</dbReference>
<feature type="domain" description="PDZ" evidence="5">
    <location>
        <begin position="320"/>
        <end position="405"/>
    </location>
</feature>
<dbReference type="SMART" id="SM00228">
    <property type="entry name" value="PDZ"/>
    <property type="match status" value="1"/>
</dbReference>
<dbReference type="PROSITE" id="PS50106">
    <property type="entry name" value="PDZ"/>
    <property type="match status" value="1"/>
</dbReference>
<dbReference type="PANTHER" id="PTHR22939">
    <property type="entry name" value="SERINE PROTEASE FAMILY S1C HTRA-RELATED"/>
    <property type="match status" value="1"/>
</dbReference>
<keyword evidence="2 6" id="KW-0645">Protease</keyword>
<dbReference type="InterPro" id="IPR001940">
    <property type="entry name" value="Peptidase_S1C"/>
</dbReference>
<dbReference type="RefSeq" id="WP_176762399.1">
    <property type="nucleotide sequence ID" value="NZ_FMXR01000019.1"/>
</dbReference>
<organism evidence="6 7">
    <name type="scientific">Eubacterium oxidoreducens</name>
    <dbReference type="NCBI Taxonomy" id="1732"/>
    <lineage>
        <taxon>Bacteria</taxon>
        <taxon>Bacillati</taxon>
        <taxon>Bacillota</taxon>
        <taxon>Clostridia</taxon>
        <taxon>Eubacteriales</taxon>
        <taxon>Eubacteriaceae</taxon>
        <taxon>Eubacterium</taxon>
    </lineage>
</organism>
<evidence type="ECO:0000313" key="6">
    <source>
        <dbReference type="EMBL" id="SDB31741.1"/>
    </source>
</evidence>
<evidence type="ECO:0000256" key="1">
    <source>
        <dbReference type="ARBA" id="ARBA00010541"/>
    </source>
</evidence>
<proteinExistence type="inferred from homology"/>
<dbReference type="InterPro" id="IPR036034">
    <property type="entry name" value="PDZ_sf"/>
</dbReference>
<keyword evidence="3" id="KW-0378">Hydrolase</keyword>
<dbReference type="SUPFAM" id="SSF50156">
    <property type="entry name" value="PDZ domain-like"/>
    <property type="match status" value="1"/>
</dbReference>
<protein>
    <submittedName>
        <fullName evidence="6">Serine protease Do</fullName>
    </submittedName>
</protein>
<accession>A0A1G6CFX8</accession>
<gene>
    <name evidence="6" type="ORF">SAMN02910417_02351</name>
</gene>
<feature type="transmembrane region" description="Helical" evidence="4">
    <location>
        <begin position="29"/>
        <end position="50"/>
    </location>
</feature>
<dbReference type="GO" id="GO:0006508">
    <property type="term" value="P:proteolysis"/>
    <property type="evidence" value="ECO:0007669"/>
    <property type="project" value="UniProtKB-KW"/>
</dbReference>
<keyword evidence="4" id="KW-0812">Transmembrane</keyword>
<dbReference type="InterPro" id="IPR043504">
    <property type="entry name" value="Peptidase_S1_PA_chymotrypsin"/>
</dbReference>
<dbReference type="SUPFAM" id="SSF50494">
    <property type="entry name" value="Trypsin-like serine proteases"/>
    <property type="match status" value="1"/>
</dbReference>
<keyword evidence="4" id="KW-0472">Membrane</keyword>
<dbReference type="Gene3D" id="2.40.10.10">
    <property type="entry name" value="Trypsin-like serine proteases"/>
    <property type="match status" value="2"/>
</dbReference>
<evidence type="ECO:0000313" key="7">
    <source>
        <dbReference type="Proteomes" id="UP000199228"/>
    </source>
</evidence>
<keyword evidence="4" id="KW-1133">Transmembrane helix</keyword>